<dbReference type="InterPro" id="IPR004358">
    <property type="entry name" value="Sig_transdc_His_kin-like_C"/>
</dbReference>
<dbReference type="CDD" id="cd17546">
    <property type="entry name" value="REC_hyHK_CKI1_RcsC-like"/>
    <property type="match status" value="1"/>
</dbReference>
<feature type="domain" description="Response regulatory" evidence="9">
    <location>
        <begin position="752"/>
        <end position="866"/>
    </location>
</feature>
<dbReference type="PANTHER" id="PTHR45339">
    <property type="entry name" value="HYBRID SIGNAL TRANSDUCTION HISTIDINE KINASE J"/>
    <property type="match status" value="1"/>
</dbReference>
<evidence type="ECO:0000256" key="5">
    <source>
        <dbReference type="PROSITE-ProRule" id="PRU00169"/>
    </source>
</evidence>
<feature type="domain" description="Histidine kinase" evidence="8">
    <location>
        <begin position="494"/>
        <end position="713"/>
    </location>
</feature>
<evidence type="ECO:0000256" key="1">
    <source>
        <dbReference type="ARBA" id="ARBA00000085"/>
    </source>
</evidence>
<dbReference type="Pfam" id="PF00512">
    <property type="entry name" value="HisKA"/>
    <property type="match status" value="1"/>
</dbReference>
<evidence type="ECO:0000313" key="10">
    <source>
        <dbReference type="EMBL" id="MFD2743746.1"/>
    </source>
</evidence>
<dbReference type="EC" id="2.7.13.3" evidence="2"/>
<dbReference type="SMART" id="SM00387">
    <property type="entry name" value="HATPase_c"/>
    <property type="match status" value="1"/>
</dbReference>
<dbReference type="InterPro" id="IPR036097">
    <property type="entry name" value="HisK_dim/P_sf"/>
</dbReference>
<feature type="domain" description="Response regulatory" evidence="9">
    <location>
        <begin position="875"/>
        <end position="992"/>
    </location>
</feature>
<evidence type="ECO:0000256" key="3">
    <source>
        <dbReference type="ARBA" id="ARBA00022553"/>
    </source>
</evidence>
<dbReference type="SUPFAM" id="SSF55874">
    <property type="entry name" value="ATPase domain of HSP90 chaperone/DNA topoisomerase II/histidine kinase"/>
    <property type="match status" value="1"/>
</dbReference>
<feature type="modified residue" description="4-aspartylphosphate" evidence="5">
    <location>
        <position position="925"/>
    </location>
</feature>
<accession>A0ABW5UCU1</accession>
<keyword evidence="3 5" id="KW-0597">Phosphoprotein</keyword>
<keyword evidence="6" id="KW-0175">Coiled coil</keyword>
<dbReference type="Pfam" id="PF00072">
    <property type="entry name" value="Response_reg"/>
    <property type="match status" value="3"/>
</dbReference>
<evidence type="ECO:0000256" key="7">
    <source>
        <dbReference type="SAM" id="Phobius"/>
    </source>
</evidence>
<dbReference type="InterPro" id="IPR001789">
    <property type="entry name" value="Sig_transdc_resp-reg_receiver"/>
</dbReference>
<feature type="transmembrane region" description="Helical" evidence="7">
    <location>
        <begin position="179"/>
        <end position="199"/>
    </location>
</feature>
<dbReference type="SMART" id="SM00448">
    <property type="entry name" value="REC"/>
    <property type="match status" value="3"/>
</dbReference>
<evidence type="ECO:0000256" key="6">
    <source>
        <dbReference type="SAM" id="Coils"/>
    </source>
</evidence>
<keyword evidence="11" id="KW-1185">Reference proteome</keyword>
<keyword evidence="4" id="KW-0902">Two-component regulatory system</keyword>
<dbReference type="Gene3D" id="3.30.565.10">
    <property type="entry name" value="Histidine kinase-like ATPase, C-terminal domain"/>
    <property type="match status" value="1"/>
</dbReference>
<keyword evidence="7" id="KW-1133">Transmembrane helix</keyword>
<dbReference type="SUPFAM" id="SSF52172">
    <property type="entry name" value="CheY-like"/>
    <property type="match status" value="3"/>
</dbReference>
<dbReference type="EMBL" id="JBHUMB010000013">
    <property type="protein sequence ID" value="MFD2743746.1"/>
    <property type="molecule type" value="Genomic_DNA"/>
</dbReference>
<evidence type="ECO:0000256" key="2">
    <source>
        <dbReference type="ARBA" id="ARBA00012438"/>
    </source>
</evidence>
<feature type="coiled-coil region" evidence="6">
    <location>
        <begin position="404"/>
        <end position="477"/>
    </location>
</feature>
<dbReference type="InterPro" id="IPR029016">
    <property type="entry name" value="GAF-like_dom_sf"/>
</dbReference>
<organism evidence="10 11">
    <name type="scientific">Sphingobacterium populi</name>
    <dbReference type="NCBI Taxonomy" id="1812824"/>
    <lineage>
        <taxon>Bacteria</taxon>
        <taxon>Pseudomonadati</taxon>
        <taxon>Bacteroidota</taxon>
        <taxon>Sphingobacteriia</taxon>
        <taxon>Sphingobacteriales</taxon>
        <taxon>Sphingobacteriaceae</taxon>
        <taxon>Sphingobacterium</taxon>
    </lineage>
</organism>
<dbReference type="PROSITE" id="PS50110">
    <property type="entry name" value="RESPONSE_REGULATORY"/>
    <property type="match status" value="3"/>
</dbReference>
<dbReference type="PANTHER" id="PTHR45339:SF1">
    <property type="entry name" value="HYBRID SIGNAL TRANSDUCTION HISTIDINE KINASE J"/>
    <property type="match status" value="1"/>
</dbReference>
<dbReference type="CDD" id="cd00082">
    <property type="entry name" value="HisKA"/>
    <property type="match status" value="1"/>
</dbReference>
<gene>
    <name evidence="10" type="ORF">ACFSQ6_10085</name>
</gene>
<dbReference type="PROSITE" id="PS50109">
    <property type="entry name" value="HIS_KIN"/>
    <property type="match status" value="1"/>
</dbReference>
<dbReference type="RefSeq" id="WP_066756963.1">
    <property type="nucleotide sequence ID" value="NZ_JBHUMB010000013.1"/>
</dbReference>
<proteinExistence type="predicted"/>
<dbReference type="InterPro" id="IPR011006">
    <property type="entry name" value="CheY-like_superfamily"/>
</dbReference>
<dbReference type="InterPro" id="IPR003661">
    <property type="entry name" value="HisK_dim/P_dom"/>
</dbReference>
<name>A0ABW5UCU1_9SPHI</name>
<keyword evidence="7" id="KW-0472">Membrane</keyword>
<dbReference type="Gene3D" id="3.40.50.2300">
    <property type="match status" value="3"/>
</dbReference>
<protein>
    <recommendedName>
        <fullName evidence="2">histidine kinase</fullName>
        <ecNumber evidence="2">2.7.13.3</ecNumber>
    </recommendedName>
</protein>
<evidence type="ECO:0000256" key="4">
    <source>
        <dbReference type="ARBA" id="ARBA00023012"/>
    </source>
</evidence>
<comment type="caution">
    <text evidence="10">The sequence shown here is derived from an EMBL/GenBank/DDBJ whole genome shotgun (WGS) entry which is preliminary data.</text>
</comment>
<dbReference type="CDD" id="cd16922">
    <property type="entry name" value="HATPase_EvgS-ArcB-TorS-like"/>
    <property type="match status" value="1"/>
</dbReference>
<dbReference type="Gene3D" id="3.30.450.40">
    <property type="match status" value="1"/>
</dbReference>
<keyword evidence="7" id="KW-0812">Transmembrane</keyword>
<dbReference type="InterPro" id="IPR003594">
    <property type="entry name" value="HATPase_dom"/>
</dbReference>
<dbReference type="Pfam" id="PF02518">
    <property type="entry name" value="HATPase_c"/>
    <property type="match status" value="1"/>
</dbReference>
<feature type="modified residue" description="4-aspartylphosphate" evidence="5">
    <location>
        <position position="801"/>
    </location>
</feature>
<evidence type="ECO:0000259" key="9">
    <source>
        <dbReference type="PROSITE" id="PS50110"/>
    </source>
</evidence>
<dbReference type="PRINTS" id="PR00344">
    <property type="entry name" value="BCTRLSENSOR"/>
</dbReference>
<evidence type="ECO:0000313" key="11">
    <source>
        <dbReference type="Proteomes" id="UP001597418"/>
    </source>
</evidence>
<feature type="domain" description="Response regulatory" evidence="9">
    <location>
        <begin position="1025"/>
        <end position="1143"/>
    </location>
</feature>
<evidence type="ECO:0000259" key="8">
    <source>
        <dbReference type="PROSITE" id="PS50109"/>
    </source>
</evidence>
<feature type="modified residue" description="4-aspartylphosphate" evidence="5">
    <location>
        <position position="1076"/>
    </location>
</feature>
<dbReference type="InterPro" id="IPR036890">
    <property type="entry name" value="HATPase_C_sf"/>
</dbReference>
<dbReference type="SUPFAM" id="SSF47384">
    <property type="entry name" value="Homodimeric domain of signal transducing histidine kinase"/>
    <property type="match status" value="1"/>
</dbReference>
<dbReference type="Proteomes" id="UP001597418">
    <property type="component" value="Unassembled WGS sequence"/>
</dbReference>
<comment type="catalytic activity">
    <reaction evidence="1">
        <text>ATP + protein L-histidine = ADP + protein N-phospho-L-histidine.</text>
        <dbReference type="EC" id="2.7.13.3"/>
    </reaction>
</comment>
<dbReference type="SMART" id="SM00388">
    <property type="entry name" value="HisKA"/>
    <property type="match status" value="1"/>
</dbReference>
<reference evidence="11" key="1">
    <citation type="journal article" date="2019" name="Int. J. Syst. Evol. Microbiol.">
        <title>The Global Catalogue of Microorganisms (GCM) 10K type strain sequencing project: providing services to taxonomists for standard genome sequencing and annotation.</title>
        <authorList>
            <consortium name="The Broad Institute Genomics Platform"/>
            <consortium name="The Broad Institute Genome Sequencing Center for Infectious Disease"/>
            <person name="Wu L."/>
            <person name="Ma J."/>
        </authorList>
    </citation>
    <scope>NUCLEOTIDE SEQUENCE [LARGE SCALE GENOMIC DNA]</scope>
    <source>
        <strain evidence="11">KCTC 42247</strain>
    </source>
</reference>
<dbReference type="Gene3D" id="1.10.287.130">
    <property type="match status" value="1"/>
</dbReference>
<dbReference type="InterPro" id="IPR005467">
    <property type="entry name" value="His_kinase_dom"/>
</dbReference>
<sequence>MRRHHILKLQFFAGVIVAYAILIYAFVYYTNKQNDYATNTLQYGETFRQKADILSNFENQLLNINRVKSDYITRGSNNTILQLNHYIQKATGHLIEFEESNDLYSADLPELAQLRNLLRHVSQMDSIQVALKDKTLDEKAIAMAVEEQHIHNTCDLVIAAVFEINKAKIKDETLKLKDALYVVLPLNIVALLAILYVLYSTYMISEKLRLSTVQEKQIKSELTIANQRFESTNWILDRTNKIYDELIGIDKLSDIAEISLRKIMRSLDNVFYAGAIYIKEDHNQTFERIAMLGFEDDQIATSFKIGQGMLGMAVQQHKQKTYEASEAQHIKLYSTFIDRINPQIILVPIIHDSEPIGLLELAIKEDTDNSKRIAEYLGRAARIIAAAIKSGQNHAVVQKLLLTTQKQTEELSAQQEELRMTNDELVYQTNLLESSEEELRVQQEELSQTNIELNAKAKELENRNLDLKEAQKVVELKIAEVEQASLYKSEFMANMSHELRTPLNSILILAKLLEENKGRNLTEDQRKHAAVIYSAGSDLLELINQLLDLAKIESGKVEVLSDLVNTETLLQNLENLFKQTAKQKNIQFNTQSVEFPKTFISDEYRLEQVLKNFLSNAFKFTSANGRITLELKRHEEQLLFSVKDTGKGIPPEKRQLIFEAFRQEDGSTSRKYGGTGLGLSISLEIAALLGGKIHLESELDKGSIFTLSIPLQTEVSDIMEPREKVHSVMEVLPKLVTTDAPETIEKVASGRTILIIEDDINFAYILKDFAEQYNFNVLLAHDGPQGLEMVKTHLPNAIILDVMLPITDGWNVLRTLKSDPITQHIPVHMMSAANIQQKDTLEKGAIGFLSKPVTEQNIKKAFSNIIFNIDQDVKKVLLVEDQEVMSDFIKNAFAEQNINIIQAFTKKSALDKLQTEENIDCIILDINLPDSSGLGLLEQIKKDAAFKSIPVIINTAEELTTEQTDRIAQYTKSMIHKDGKSTDRLIDEVNLFLNKINNPDYEPIHNSKKVAKVAHSDVGNLNGKRVLVVDDDMRNVFALTTALKEHNLQIEIANNGREALTIIKNQKEPFNIVLMDVMMPEMDGYNAIQHIRSEPKHARLPIIAVTAKAMHGDHEKLIQLGANDYISKPIDIDKLIALMQVWLS</sequence>
<dbReference type="SUPFAM" id="SSF55781">
    <property type="entry name" value="GAF domain-like"/>
    <property type="match status" value="1"/>
</dbReference>
<feature type="transmembrane region" description="Helical" evidence="7">
    <location>
        <begin position="6"/>
        <end position="29"/>
    </location>
</feature>